<name>A0A0E9WD63_ANGAN</name>
<evidence type="ECO:0000313" key="1">
    <source>
        <dbReference type="EMBL" id="JAH87520.1"/>
    </source>
</evidence>
<accession>A0A0E9WD63</accession>
<dbReference type="EMBL" id="GBXM01021057">
    <property type="protein sequence ID" value="JAH87520.1"/>
    <property type="molecule type" value="Transcribed_RNA"/>
</dbReference>
<dbReference type="AlphaFoldDB" id="A0A0E9WD63"/>
<reference evidence="1" key="2">
    <citation type="journal article" date="2015" name="Fish Shellfish Immunol.">
        <title>Early steps in the European eel (Anguilla anguilla)-Vibrio vulnificus interaction in the gills: Role of the RtxA13 toxin.</title>
        <authorList>
            <person name="Callol A."/>
            <person name="Pajuelo D."/>
            <person name="Ebbesson L."/>
            <person name="Teles M."/>
            <person name="MacKenzie S."/>
            <person name="Amaro C."/>
        </authorList>
    </citation>
    <scope>NUCLEOTIDE SEQUENCE</scope>
</reference>
<organism evidence="1">
    <name type="scientific">Anguilla anguilla</name>
    <name type="common">European freshwater eel</name>
    <name type="synonym">Muraena anguilla</name>
    <dbReference type="NCBI Taxonomy" id="7936"/>
    <lineage>
        <taxon>Eukaryota</taxon>
        <taxon>Metazoa</taxon>
        <taxon>Chordata</taxon>
        <taxon>Craniata</taxon>
        <taxon>Vertebrata</taxon>
        <taxon>Euteleostomi</taxon>
        <taxon>Actinopterygii</taxon>
        <taxon>Neopterygii</taxon>
        <taxon>Teleostei</taxon>
        <taxon>Anguilliformes</taxon>
        <taxon>Anguillidae</taxon>
        <taxon>Anguilla</taxon>
    </lineage>
</organism>
<protein>
    <submittedName>
        <fullName evidence="1">Uncharacterized protein</fullName>
    </submittedName>
</protein>
<proteinExistence type="predicted"/>
<sequence length="37" mass="4213">MYQGDYYLGLDYAGTQVLDLNRARSVLEVAKTQAFEI</sequence>
<reference evidence="1" key="1">
    <citation type="submission" date="2014-11" db="EMBL/GenBank/DDBJ databases">
        <authorList>
            <person name="Amaro Gonzalez C."/>
        </authorList>
    </citation>
    <scope>NUCLEOTIDE SEQUENCE</scope>
</reference>